<protein>
    <submittedName>
        <fullName evidence="1">Uncharacterized protein</fullName>
    </submittedName>
</protein>
<evidence type="ECO:0000313" key="2">
    <source>
        <dbReference type="Proteomes" id="UP000051248"/>
    </source>
</evidence>
<dbReference type="AlphaFoldDB" id="A0A0R1KIC8"/>
<keyword evidence="2" id="KW-1185">Reference proteome</keyword>
<gene>
    <name evidence="1" type="ORF">FD03_GL000908</name>
</gene>
<dbReference type="Proteomes" id="UP000051248">
    <property type="component" value="Unassembled WGS sequence"/>
</dbReference>
<organism evidence="1 2">
    <name type="scientific">Companilactobacillus nodensis DSM 19682 = JCM 14932 = NBRC 107160</name>
    <dbReference type="NCBI Taxonomy" id="1423775"/>
    <lineage>
        <taxon>Bacteria</taxon>
        <taxon>Bacillati</taxon>
        <taxon>Bacillota</taxon>
        <taxon>Bacilli</taxon>
        <taxon>Lactobacillales</taxon>
        <taxon>Lactobacillaceae</taxon>
        <taxon>Companilactobacillus</taxon>
    </lineage>
</organism>
<sequence length="71" mass="8173">MHTLEIINHDIINDDQLMIHATGQNNFTNELRLKAAIALVNSLSDLDYTTQEEYDSYIKLCSTLKKSVQYL</sequence>
<proteinExistence type="predicted"/>
<dbReference type="STRING" id="1423775.FD03_GL000908"/>
<comment type="caution">
    <text evidence="1">The sequence shown here is derived from an EMBL/GenBank/DDBJ whole genome shotgun (WGS) entry which is preliminary data.</text>
</comment>
<dbReference type="OrthoDB" id="2300063at2"/>
<dbReference type="RefSeq" id="WP_025025294.1">
    <property type="nucleotide sequence ID" value="NZ_AZDZ01000001.1"/>
</dbReference>
<reference evidence="1 2" key="1">
    <citation type="journal article" date="2015" name="Genome Announc.">
        <title>Expanding the biotechnology potential of lactobacilli through comparative genomics of 213 strains and associated genera.</title>
        <authorList>
            <person name="Sun Z."/>
            <person name="Harris H.M."/>
            <person name="McCann A."/>
            <person name="Guo C."/>
            <person name="Argimon S."/>
            <person name="Zhang W."/>
            <person name="Yang X."/>
            <person name="Jeffery I.B."/>
            <person name="Cooney J.C."/>
            <person name="Kagawa T.F."/>
            <person name="Liu W."/>
            <person name="Song Y."/>
            <person name="Salvetti E."/>
            <person name="Wrobel A."/>
            <person name="Rasinkangas P."/>
            <person name="Parkhill J."/>
            <person name="Rea M.C."/>
            <person name="O'Sullivan O."/>
            <person name="Ritari J."/>
            <person name="Douillard F.P."/>
            <person name="Paul Ross R."/>
            <person name="Yang R."/>
            <person name="Briner A.E."/>
            <person name="Felis G.E."/>
            <person name="de Vos W.M."/>
            <person name="Barrangou R."/>
            <person name="Klaenhammer T.R."/>
            <person name="Caufield P.W."/>
            <person name="Cui Y."/>
            <person name="Zhang H."/>
            <person name="O'Toole P.W."/>
        </authorList>
    </citation>
    <scope>NUCLEOTIDE SEQUENCE [LARGE SCALE GENOMIC DNA]</scope>
    <source>
        <strain evidence="1 2">DSM 19682</strain>
    </source>
</reference>
<dbReference type="EMBL" id="AZDZ01000001">
    <property type="protein sequence ID" value="KRK81315.1"/>
    <property type="molecule type" value="Genomic_DNA"/>
</dbReference>
<evidence type="ECO:0000313" key="1">
    <source>
        <dbReference type="EMBL" id="KRK81315.1"/>
    </source>
</evidence>
<accession>A0A0R1KIC8</accession>
<dbReference type="PATRIC" id="fig|1423775.4.peg.934"/>
<name>A0A0R1KIC8_9LACO</name>